<dbReference type="InterPro" id="IPR019734">
    <property type="entry name" value="TPR_rpt"/>
</dbReference>
<dbReference type="Pfam" id="PF13181">
    <property type="entry name" value="TPR_8"/>
    <property type="match status" value="3"/>
</dbReference>
<proteinExistence type="predicted"/>
<keyword evidence="1" id="KW-0677">Repeat</keyword>
<sequence>MFMSLKEIVHPKIWKRGNGDKEDIILYALSLKDDLGPSDFIREGDEPNKIKKTTFYKYFGKLLGKNYVDVKRDEKDRKKVNYFITSSGEIYLSKRSKDYGLDYETEHKIEMRRSKNQAERLKIFFQKNEIEDPQIQIEFLNLASTITFDKFYTFFGDEEKFNKLLLFLTFNHPKFYPEYSTSIEFFRDQYNSISEGSLTTHEIGIFLERILSKKEENTRFHKLILPSDGITLFFSEDSEYGRIFENTVDSHLKSFIHKTNLGILEYKLEELAIVYQDIIITLVDKYKLFHSDTVNALRILIEDFRKEIKENVRKTPSKFIEYAKITELPEMPKSYKSIAVEPKQIGRYYKVGGIKHREPGSSDNLMKYSSSFKDVKYFSKDNLIKKAWELYEKRDYEGTLIQINKVLDVENNPELFYWKAEILSSMAHTASSYSKSTKQFYKEALNAIENGIKLDPIPKGFNFYRLKANIHSSMNNYDLALDAIEEALVIDDQEKIFEEKAQILIKLDKFDECIKLYNVGHLISKMFLIKQLNYKSNSLIYNKEFQSALELVNNTLKIDKANNVVLLLKCKILTNQNEDDKALKIINRLLGFDYKAVDYVSIAEIFLQLRKCDEALDYIEKALEHEKFYFPNHGPYIYQTYALILKELRRYEEALMEIEKFGATDYDYFFIKIDILIGLQRYNVALEEVNTVTGYTTNDGSTKPEDYDDDVYECFRRKIKLLILTRKPDEVFKVLKPVKEKGLHLYLYAIKQLINNDEFDIAREVLSNYHEDIVDPDYKIDRYFDIISGLYNEIVDKLRANEYNKALKIISQYSKFNVIDPQTYKYKIHALRGLKKYEEALKVTNEAIEKWPKSPSSIPWDYFGEDLSKEEEAKVVTYFYEFCRIKAKLLINMGKKEEALEVIEKVIKLNPEIDDAYLIKTVILAIFKKYDQALLQILKAIDLNPRKSIYFKYKSSILHELKQEDKALKAITKAIELNPNEPDNYHFKAEILVSENKLIEALKTVDKGFEQFPDYLKILEMRNLILHQLGRYGEALDGIDNALKVGAKYSGIYYEKAQVLESLNRYDVALDTITNALETNSDDQLSIVLKIRILNELEKFDEALNLLESKDYLITKDDSISLSYNNLKAHIFYTKAKSFARNNLREDTINMIELAIDLTDSKWAEYVYKYGEIMMILHDYETAAEKFESALKLKMPPLDTRIKLGRCYYEYGQFDKALRNYEQGKDQAVNSVKTTTRDVNGKIIQVDLPQKELIEETTKFIKKIHSLLLALKSSPVKTEIYFKIGDYYVSKGKYDISIEYFKRSKEFAIQRKETKWIEKAEYEIRRYNSFIKDFKRGLMR</sequence>
<keyword evidence="2" id="KW-0802">TPR repeat</keyword>
<reference evidence="3" key="1">
    <citation type="journal article" date="2015" name="Nature">
        <title>Complex archaea that bridge the gap between prokaryotes and eukaryotes.</title>
        <authorList>
            <person name="Spang A."/>
            <person name="Saw J.H."/>
            <person name="Jorgensen S.L."/>
            <person name="Zaremba-Niedzwiedzka K."/>
            <person name="Martijn J."/>
            <person name="Lind A.E."/>
            <person name="van Eijk R."/>
            <person name="Schleper C."/>
            <person name="Guy L."/>
            <person name="Ettema T.J."/>
        </authorList>
    </citation>
    <scope>NUCLEOTIDE SEQUENCE</scope>
</reference>
<evidence type="ECO:0000256" key="1">
    <source>
        <dbReference type="ARBA" id="ARBA00022737"/>
    </source>
</evidence>
<dbReference type="Gene3D" id="1.25.40.10">
    <property type="entry name" value="Tetratricopeptide repeat domain"/>
    <property type="match status" value="4"/>
</dbReference>
<dbReference type="SUPFAM" id="SSF48452">
    <property type="entry name" value="TPR-like"/>
    <property type="match status" value="4"/>
</dbReference>
<accession>A0A0F9QXL6</accession>
<comment type="caution">
    <text evidence="3">The sequence shown here is derived from an EMBL/GenBank/DDBJ whole genome shotgun (WGS) entry which is preliminary data.</text>
</comment>
<gene>
    <name evidence="3" type="ORF">LCGC14_0720260</name>
</gene>
<dbReference type="EMBL" id="LAZR01001628">
    <property type="protein sequence ID" value="KKN41737.1"/>
    <property type="molecule type" value="Genomic_DNA"/>
</dbReference>
<evidence type="ECO:0000313" key="3">
    <source>
        <dbReference type="EMBL" id="KKN41737.1"/>
    </source>
</evidence>
<dbReference type="PANTHER" id="PTHR44943:SF8">
    <property type="entry name" value="TPR REPEAT-CONTAINING PROTEIN MJ0263"/>
    <property type="match status" value="1"/>
</dbReference>
<dbReference type="PANTHER" id="PTHR44943">
    <property type="entry name" value="CELLULOSE SYNTHASE OPERON PROTEIN C"/>
    <property type="match status" value="1"/>
</dbReference>
<evidence type="ECO:0000256" key="2">
    <source>
        <dbReference type="ARBA" id="ARBA00022803"/>
    </source>
</evidence>
<dbReference type="InterPro" id="IPR051685">
    <property type="entry name" value="Ycf3/AcsC/BcsC/TPR_MFPF"/>
</dbReference>
<dbReference type="SMART" id="SM00028">
    <property type="entry name" value="TPR"/>
    <property type="match status" value="12"/>
</dbReference>
<dbReference type="PROSITE" id="PS50005">
    <property type="entry name" value="TPR"/>
    <property type="match status" value="3"/>
</dbReference>
<dbReference type="InterPro" id="IPR036390">
    <property type="entry name" value="WH_DNA-bd_sf"/>
</dbReference>
<protein>
    <recommendedName>
        <fullName evidence="4">Tetratricopeptide repeat protein</fullName>
    </recommendedName>
</protein>
<organism evidence="3">
    <name type="scientific">marine sediment metagenome</name>
    <dbReference type="NCBI Taxonomy" id="412755"/>
    <lineage>
        <taxon>unclassified sequences</taxon>
        <taxon>metagenomes</taxon>
        <taxon>ecological metagenomes</taxon>
    </lineage>
</organism>
<name>A0A0F9QXL6_9ZZZZ</name>
<dbReference type="SUPFAM" id="SSF46785">
    <property type="entry name" value="Winged helix' DNA-binding domain"/>
    <property type="match status" value="1"/>
</dbReference>
<dbReference type="InterPro" id="IPR011990">
    <property type="entry name" value="TPR-like_helical_dom_sf"/>
</dbReference>
<evidence type="ECO:0008006" key="4">
    <source>
        <dbReference type="Google" id="ProtNLM"/>
    </source>
</evidence>